<feature type="compositionally biased region" description="Low complexity" evidence="13">
    <location>
        <begin position="468"/>
        <end position="479"/>
    </location>
</feature>
<evidence type="ECO:0000256" key="10">
    <source>
        <dbReference type="ARBA" id="ARBA00023201"/>
    </source>
</evidence>
<dbReference type="Pfam" id="PF00858">
    <property type="entry name" value="ASC"/>
    <property type="match status" value="2"/>
</dbReference>
<dbReference type="PANTHER" id="PTHR11690:SF288">
    <property type="entry name" value="AMILORIDE-SENSITIVE NA+ CHANNEL-RELATED"/>
    <property type="match status" value="1"/>
</dbReference>
<name>A0ABM1ZWL9_AEDAL</name>
<accession>A0ABM1ZWL9</accession>
<dbReference type="Proteomes" id="UP000069940">
    <property type="component" value="Unassembled WGS sequence"/>
</dbReference>
<evidence type="ECO:0000256" key="1">
    <source>
        <dbReference type="ARBA" id="ARBA00004141"/>
    </source>
</evidence>
<keyword evidence="5 12" id="KW-0812">Transmembrane</keyword>
<evidence type="ECO:0000256" key="4">
    <source>
        <dbReference type="ARBA" id="ARBA00022461"/>
    </source>
</evidence>
<comment type="subcellular location">
    <subcellularLocation>
        <location evidence="1">Membrane</location>
        <topology evidence="1">Multi-pass membrane protein</topology>
    </subcellularLocation>
</comment>
<evidence type="ECO:0000256" key="2">
    <source>
        <dbReference type="ARBA" id="ARBA00007193"/>
    </source>
</evidence>
<protein>
    <submittedName>
        <fullName evidence="15">Uncharacterized protein</fullName>
    </submittedName>
</protein>
<dbReference type="Gene3D" id="1.10.287.820">
    <property type="entry name" value="Acid-sensing ion channel domain"/>
    <property type="match status" value="1"/>
</dbReference>
<evidence type="ECO:0000313" key="16">
    <source>
        <dbReference type="Proteomes" id="UP000069940"/>
    </source>
</evidence>
<keyword evidence="11 12" id="KW-0407">Ion channel</keyword>
<evidence type="ECO:0000256" key="13">
    <source>
        <dbReference type="SAM" id="MobiDB-lite"/>
    </source>
</evidence>
<organism evidence="15 16">
    <name type="scientific">Aedes albopictus</name>
    <name type="common">Asian tiger mosquito</name>
    <name type="synonym">Stegomyia albopicta</name>
    <dbReference type="NCBI Taxonomy" id="7160"/>
    <lineage>
        <taxon>Eukaryota</taxon>
        <taxon>Metazoa</taxon>
        <taxon>Ecdysozoa</taxon>
        <taxon>Arthropoda</taxon>
        <taxon>Hexapoda</taxon>
        <taxon>Insecta</taxon>
        <taxon>Pterygota</taxon>
        <taxon>Neoptera</taxon>
        <taxon>Endopterygota</taxon>
        <taxon>Diptera</taxon>
        <taxon>Nematocera</taxon>
        <taxon>Culicoidea</taxon>
        <taxon>Culicidae</taxon>
        <taxon>Culicinae</taxon>
        <taxon>Aedini</taxon>
        <taxon>Aedes</taxon>
        <taxon>Stegomyia</taxon>
    </lineage>
</organism>
<proteinExistence type="inferred from homology"/>
<dbReference type="InterPro" id="IPR001873">
    <property type="entry name" value="ENaC"/>
</dbReference>
<dbReference type="Gene3D" id="1.10.287.770">
    <property type="entry name" value="YojJ-like"/>
    <property type="match status" value="1"/>
</dbReference>
<keyword evidence="8 12" id="KW-0406">Ion transport</keyword>
<evidence type="ECO:0000256" key="12">
    <source>
        <dbReference type="RuleBase" id="RU000679"/>
    </source>
</evidence>
<keyword evidence="3 12" id="KW-0813">Transport</keyword>
<evidence type="ECO:0000313" key="15">
    <source>
        <dbReference type="EnsemblMetazoa" id="AALFPA23_022288.P33089"/>
    </source>
</evidence>
<reference evidence="15" key="2">
    <citation type="submission" date="2025-05" db="UniProtKB">
        <authorList>
            <consortium name="EnsemblMetazoa"/>
        </authorList>
    </citation>
    <scope>IDENTIFICATION</scope>
    <source>
        <strain evidence="15">Foshan</strain>
    </source>
</reference>
<evidence type="ECO:0000256" key="8">
    <source>
        <dbReference type="ARBA" id="ARBA00023065"/>
    </source>
</evidence>
<dbReference type="PANTHER" id="PTHR11690">
    <property type="entry name" value="AMILORIDE-SENSITIVE SODIUM CHANNEL-RELATED"/>
    <property type="match status" value="1"/>
</dbReference>
<keyword evidence="10 12" id="KW-0739">Sodium transport</keyword>
<keyword evidence="16" id="KW-1185">Reference proteome</keyword>
<keyword evidence="6 14" id="KW-1133">Transmembrane helix</keyword>
<dbReference type="RefSeq" id="XP_062715919.1">
    <property type="nucleotide sequence ID" value="XM_062859935.1"/>
</dbReference>
<reference evidence="16" key="1">
    <citation type="journal article" date="2015" name="Proc. Natl. Acad. Sci. U.S.A.">
        <title>Genome sequence of the Asian Tiger mosquito, Aedes albopictus, reveals insights into its biology, genetics, and evolution.</title>
        <authorList>
            <person name="Chen X.G."/>
            <person name="Jiang X."/>
            <person name="Gu J."/>
            <person name="Xu M."/>
            <person name="Wu Y."/>
            <person name="Deng Y."/>
            <person name="Zhang C."/>
            <person name="Bonizzoni M."/>
            <person name="Dermauw W."/>
            <person name="Vontas J."/>
            <person name="Armbruster P."/>
            <person name="Huang X."/>
            <person name="Yang Y."/>
            <person name="Zhang H."/>
            <person name="He W."/>
            <person name="Peng H."/>
            <person name="Liu Y."/>
            <person name="Wu K."/>
            <person name="Chen J."/>
            <person name="Lirakis M."/>
            <person name="Topalis P."/>
            <person name="Van Leeuwen T."/>
            <person name="Hall A.B."/>
            <person name="Jiang X."/>
            <person name="Thorpe C."/>
            <person name="Mueller R.L."/>
            <person name="Sun C."/>
            <person name="Waterhouse R.M."/>
            <person name="Yan G."/>
            <person name="Tu Z.J."/>
            <person name="Fang X."/>
            <person name="James A.A."/>
        </authorList>
    </citation>
    <scope>NUCLEOTIDE SEQUENCE [LARGE SCALE GENOMIC DNA]</scope>
    <source>
        <strain evidence="16">Foshan</strain>
    </source>
</reference>
<keyword evidence="4 12" id="KW-0894">Sodium channel</keyword>
<evidence type="ECO:0000256" key="9">
    <source>
        <dbReference type="ARBA" id="ARBA00023136"/>
    </source>
</evidence>
<dbReference type="GeneID" id="134291772"/>
<evidence type="ECO:0000256" key="14">
    <source>
        <dbReference type="SAM" id="Phobius"/>
    </source>
</evidence>
<feature type="transmembrane region" description="Helical" evidence="14">
    <location>
        <begin position="409"/>
        <end position="437"/>
    </location>
</feature>
<feature type="region of interest" description="Disordered" evidence="13">
    <location>
        <begin position="460"/>
        <end position="479"/>
    </location>
</feature>
<evidence type="ECO:0000256" key="11">
    <source>
        <dbReference type="ARBA" id="ARBA00023303"/>
    </source>
</evidence>
<evidence type="ECO:0000256" key="5">
    <source>
        <dbReference type="ARBA" id="ARBA00022692"/>
    </source>
</evidence>
<keyword evidence="9 14" id="KW-0472">Membrane</keyword>
<sequence length="479" mass="54384">MAVLRIIRGFFRRVRMLAEEYFSSSSIHGMQYLASSSRPPIEKVFWVLIFIVSISACTILSQAIYRKWQQTPVIIAINERMTPIWEIPFPAITICPEVHNYSASEFRVECVYYAYPYKECEVTTTLVGEMPCATFNVLSASQMFHPEVLANVTNYRYLREITEVSSWNLELGYNNSNHIPSYPVRAFRIGTLHGVSVVIQQRAIPEVNRHRPNTTASFQIILHVPNEYPQSSNVYYEIPANQDGELHITPHMTTTSDELEDYLPAKRQCYYQGERKLKYFQHYTVANCELESIDDYITRYCGCAMFPVPGRENISACSVGREDSYCWIAEQEGLQYSMSFDRIHLYPKPEDDCLPACTSISYDADVTVFPTKRFQRMENSITTTNLWLGFRTPQFVAWKRRELFSETDLIASIGGLVGLFIGASLLSAVEMIYFCAVRLWMVPMARKDSTGSTGGCSKCGVKAGGASSGKPPAGSLNEK</sequence>
<keyword evidence="7" id="KW-0915">Sodium</keyword>
<evidence type="ECO:0000256" key="7">
    <source>
        <dbReference type="ARBA" id="ARBA00023053"/>
    </source>
</evidence>
<comment type="similarity">
    <text evidence="2 12">Belongs to the amiloride-sensitive sodium channel (TC 1.A.6) family.</text>
</comment>
<feature type="transmembrane region" description="Helical" evidence="14">
    <location>
        <begin position="44"/>
        <end position="65"/>
    </location>
</feature>
<dbReference type="EnsemblMetazoa" id="AALFPA23_022288.R33089">
    <property type="protein sequence ID" value="AALFPA23_022288.P33089"/>
    <property type="gene ID" value="AALFPA23_022288"/>
</dbReference>
<evidence type="ECO:0000256" key="3">
    <source>
        <dbReference type="ARBA" id="ARBA00022448"/>
    </source>
</evidence>
<evidence type="ECO:0000256" key="6">
    <source>
        <dbReference type="ARBA" id="ARBA00022989"/>
    </source>
</evidence>